<gene>
    <name evidence="1" type="ORF">MSUIS_01830</name>
</gene>
<proteinExistence type="predicted"/>
<evidence type="ECO:0000313" key="1">
    <source>
        <dbReference type="EMBL" id="CBZ40276.1"/>
    </source>
</evidence>
<name>F0V354_MYCS3</name>
<reference evidence="1 2" key="1">
    <citation type="journal article" date="2011" name="J. Bacteriol.">
        <title>Complete genome sequence of the hemotrophic Mycoplasma suis strain KI3806.</title>
        <authorList>
            <person name="Oehlerking J."/>
            <person name="Kube M."/>
            <person name="Felder K.M."/>
            <person name="Matter D."/>
            <person name="Wittenbrink M.M."/>
            <person name="Schwarzenbach S."/>
            <person name="Kramer M.M."/>
            <person name="Hoelzle K."/>
            <person name="Hoelzle L.E."/>
        </authorList>
    </citation>
    <scope>NUCLEOTIDE SEQUENCE [LARGE SCALE GENOMIC DNA]</scope>
    <source>
        <strain evidence="2">KI_3806</strain>
    </source>
</reference>
<evidence type="ECO:0000313" key="2">
    <source>
        <dbReference type="Proteomes" id="UP000008645"/>
    </source>
</evidence>
<dbReference type="KEGG" id="msk:MSUIS_01830"/>
<dbReference type="EMBL" id="FQ790233">
    <property type="protein sequence ID" value="CBZ40276.1"/>
    <property type="molecule type" value="Genomic_DNA"/>
</dbReference>
<accession>F0V354</accession>
<dbReference type="AlphaFoldDB" id="F0V354"/>
<sequence length="48" mass="5016">MSYLLAPIVLGASSLPFLISSTGNSNNNISSLFSNLFVNRGGGITQEI</sequence>
<protein>
    <submittedName>
        <fullName evidence="1">Uncharacterized protein</fullName>
    </submittedName>
</protein>
<organism evidence="1 2">
    <name type="scientific">Mycoplasma suis (strain KI_3806)</name>
    <dbReference type="NCBI Taxonomy" id="708248"/>
    <lineage>
        <taxon>Bacteria</taxon>
        <taxon>Bacillati</taxon>
        <taxon>Mycoplasmatota</taxon>
        <taxon>Mollicutes</taxon>
        <taxon>Mycoplasmataceae</taxon>
        <taxon>Mycoplasma</taxon>
    </lineage>
</organism>
<dbReference type="HOGENOM" id="CLU_213292_0_0_14"/>
<dbReference type="Proteomes" id="UP000008645">
    <property type="component" value="Chromosome"/>
</dbReference>